<dbReference type="HOGENOM" id="CLU_645298_0_0_4"/>
<dbReference type="RefSeq" id="WP_011828210.1">
    <property type="nucleotide sequence ID" value="NC_008825.1"/>
</dbReference>
<keyword evidence="2" id="KW-1185">Reference proteome</keyword>
<dbReference type="EMBL" id="CP000555">
    <property type="protein sequence ID" value="ABM93572.1"/>
    <property type="molecule type" value="Genomic_DNA"/>
</dbReference>
<gene>
    <name evidence="1" type="ordered locus">Mpe_A0610</name>
</gene>
<dbReference type="Pfam" id="PF05159">
    <property type="entry name" value="Capsule_synth"/>
    <property type="match status" value="1"/>
</dbReference>
<dbReference type="GO" id="GO:0015774">
    <property type="term" value="P:polysaccharide transport"/>
    <property type="evidence" value="ECO:0007669"/>
    <property type="project" value="InterPro"/>
</dbReference>
<evidence type="ECO:0000313" key="2">
    <source>
        <dbReference type="Proteomes" id="UP000000366"/>
    </source>
</evidence>
<dbReference type="eggNOG" id="COG3562">
    <property type="taxonomic scope" value="Bacteria"/>
</dbReference>
<dbReference type="STRING" id="420662.Mpe_A0610"/>
<name>A2SDD3_METPP</name>
<dbReference type="KEGG" id="mpt:Mpe_A0610"/>
<reference evidence="1 2" key="1">
    <citation type="journal article" date="2007" name="J. Bacteriol.">
        <title>Whole-genome analysis of the methyl tert-butyl ether-degrading beta-proteobacterium Methylibium petroleiphilum PM1.</title>
        <authorList>
            <person name="Kane S.R."/>
            <person name="Chakicherla A.Y."/>
            <person name="Chain P.S.G."/>
            <person name="Schmidt R."/>
            <person name="Shin M.W."/>
            <person name="Legler T.C."/>
            <person name="Scow K.M."/>
            <person name="Larimer F.W."/>
            <person name="Lucas S.M."/>
            <person name="Richardson P.M."/>
            <person name="Hristova K.R."/>
        </authorList>
    </citation>
    <scope>NUCLEOTIDE SEQUENCE [LARGE SCALE GENOMIC DNA]</scope>
    <source>
        <strain evidence="2">ATCC BAA-1232 / LMG 22953 / PM1</strain>
    </source>
</reference>
<dbReference type="GO" id="GO:0000271">
    <property type="term" value="P:polysaccharide biosynthetic process"/>
    <property type="evidence" value="ECO:0007669"/>
    <property type="project" value="InterPro"/>
</dbReference>
<organism evidence="1 2">
    <name type="scientific">Methylibium petroleiphilum (strain ATCC BAA-1232 / LMG 22953 / PM1)</name>
    <dbReference type="NCBI Taxonomy" id="420662"/>
    <lineage>
        <taxon>Bacteria</taxon>
        <taxon>Pseudomonadati</taxon>
        <taxon>Pseudomonadota</taxon>
        <taxon>Betaproteobacteria</taxon>
        <taxon>Burkholderiales</taxon>
        <taxon>Sphaerotilaceae</taxon>
        <taxon>Methylibium</taxon>
    </lineage>
</organism>
<protein>
    <submittedName>
        <fullName evidence="1">Putative capsule polysaccharide export protein</fullName>
    </submittedName>
</protein>
<evidence type="ECO:0000313" key="1">
    <source>
        <dbReference type="EMBL" id="ABM93572.1"/>
    </source>
</evidence>
<accession>A2SDD3</accession>
<dbReference type="InterPro" id="IPR007833">
    <property type="entry name" value="Capsule_polysaccharide_synth"/>
</dbReference>
<proteinExistence type="predicted"/>
<dbReference type="AlphaFoldDB" id="A2SDD3"/>
<sequence>MNVAYLDPPYSRYFHELAARLARPSGGSVVALLSCPAYRLYAGGDRAQVWEPGAPAQAHDVPPAFERAGWAQTDSPEFRRAFSHAVEWFKERFTAEHTDVCLVFSDARPFSQAAHLAAQQLGVVCVFFERGAFRYRTASLSTQGLNARFCLQQAQQSPLLEALPLFDLPPRRAIEPWLKLRFVGFMALNGLLGALQPQRRPMQHKSYHFFNYLRIALKQFGAEHPELPLAQAPEPPATDGPVVVLPLQLPTDSQFVMYSPFRHNQELIDFVARQMRNALPGTPLLVKKHPMDVRSYRLPAGARWIDGSLARFNERPAVFVCLNSNVGFEAAIHGKPVLCFADSFYTGHPSVTRVSREDFAPQLAAAAARPDDLAAGRALRAAVLRHCQAPGDVWAYSAEDLALTRDIVATHYDAARLSSGAAPPA</sequence>
<dbReference type="Proteomes" id="UP000000366">
    <property type="component" value="Chromosome"/>
</dbReference>